<evidence type="ECO:0000313" key="2">
    <source>
        <dbReference type="EMBL" id="KSV17922.1"/>
    </source>
</evidence>
<proteinExistence type="predicted"/>
<dbReference type="PATRIC" id="fig|61435.5.peg.901"/>
<gene>
    <name evidence="2" type="ORF">DA01_04575</name>
</gene>
<dbReference type="RefSeq" id="WP_058292451.1">
    <property type="nucleotide sequence ID" value="NZ_JGYD01000018.1"/>
</dbReference>
<sequence length="107" mass="11359">MKLERKHGFGIMALGCLILTGAVLVFISIPEWGNFIGSYFQGINPDDYSAQVTPLLTTWKSLFSPLLAQVGGYMKAAGIFGGCALSIMGLIALFVGTTIARQSAKSV</sequence>
<feature type="transmembrane region" description="Helical" evidence="1">
    <location>
        <begin position="9"/>
        <end position="29"/>
    </location>
</feature>
<protein>
    <submittedName>
        <fullName evidence="2">Uncharacterized protein</fullName>
    </submittedName>
</protein>
<dbReference type="AlphaFoldDB" id="A0A0V8M2E0"/>
<evidence type="ECO:0000313" key="3">
    <source>
        <dbReference type="Proteomes" id="UP000053577"/>
    </source>
</evidence>
<organism evidence="2 3">
    <name type="scientific">Dehalococcoides mccartyi</name>
    <dbReference type="NCBI Taxonomy" id="61435"/>
    <lineage>
        <taxon>Bacteria</taxon>
        <taxon>Bacillati</taxon>
        <taxon>Chloroflexota</taxon>
        <taxon>Dehalococcoidia</taxon>
        <taxon>Dehalococcoidales</taxon>
        <taxon>Dehalococcoidaceae</taxon>
        <taxon>Dehalococcoides</taxon>
    </lineage>
</organism>
<keyword evidence="1" id="KW-1133">Transmembrane helix</keyword>
<dbReference type="Proteomes" id="UP000053577">
    <property type="component" value="Unassembled WGS sequence"/>
</dbReference>
<keyword evidence="1" id="KW-0812">Transmembrane</keyword>
<dbReference type="EMBL" id="JGYD01000018">
    <property type="protein sequence ID" value="KSV17922.1"/>
    <property type="molecule type" value="Genomic_DNA"/>
</dbReference>
<evidence type="ECO:0000256" key="1">
    <source>
        <dbReference type="SAM" id="Phobius"/>
    </source>
</evidence>
<dbReference type="OrthoDB" id="165777at2"/>
<name>A0A0V8M2E0_9CHLR</name>
<keyword evidence="1" id="KW-0472">Membrane</keyword>
<comment type="caution">
    <text evidence="2">The sequence shown here is derived from an EMBL/GenBank/DDBJ whole genome shotgun (WGS) entry which is preliminary data.</text>
</comment>
<reference evidence="2 3" key="1">
    <citation type="journal article" date="2015" name="Sci. Rep.">
        <title>A comparative genomics and reductive dehalogenase gene transcription study of two chloroethene-respiring bacteria, Dehalococcoides mccartyi strains MB and 11a.</title>
        <authorList>
            <person name="Low A."/>
            <person name="Shen Z."/>
            <person name="Cheng D."/>
            <person name="Rogers M.J."/>
            <person name="Lee P.K."/>
            <person name="He J."/>
        </authorList>
    </citation>
    <scope>NUCLEOTIDE SEQUENCE [LARGE SCALE GENOMIC DNA]</scope>
    <source>
        <strain evidence="2 3">MB</strain>
    </source>
</reference>
<accession>A0A0V8M2E0</accession>
<feature type="transmembrane region" description="Helical" evidence="1">
    <location>
        <begin position="76"/>
        <end position="100"/>
    </location>
</feature>